<dbReference type="GO" id="GO:0000976">
    <property type="term" value="F:transcription cis-regulatory region binding"/>
    <property type="evidence" value="ECO:0007669"/>
    <property type="project" value="TreeGrafter"/>
</dbReference>
<feature type="DNA-binding region" description="H-T-H motif" evidence="2">
    <location>
        <begin position="42"/>
        <end position="61"/>
    </location>
</feature>
<evidence type="ECO:0000313" key="5">
    <source>
        <dbReference type="Proteomes" id="UP000460272"/>
    </source>
</evidence>
<keyword evidence="1 2" id="KW-0238">DNA-binding</keyword>
<evidence type="ECO:0000259" key="3">
    <source>
        <dbReference type="PROSITE" id="PS50977"/>
    </source>
</evidence>
<dbReference type="GO" id="GO:0003700">
    <property type="term" value="F:DNA-binding transcription factor activity"/>
    <property type="evidence" value="ECO:0007669"/>
    <property type="project" value="TreeGrafter"/>
</dbReference>
<organism evidence="4 5">
    <name type="scientific">Trebonia kvetii</name>
    <dbReference type="NCBI Taxonomy" id="2480626"/>
    <lineage>
        <taxon>Bacteria</taxon>
        <taxon>Bacillati</taxon>
        <taxon>Actinomycetota</taxon>
        <taxon>Actinomycetes</taxon>
        <taxon>Streptosporangiales</taxon>
        <taxon>Treboniaceae</taxon>
        <taxon>Trebonia</taxon>
    </lineage>
</organism>
<keyword evidence="5" id="KW-1185">Reference proteome</keyword>
<reference evidence="4 5" key="1">
    <citation type="submission" date="2018-11" db="EMBL/GenBank/DDBJ databases">
        <title>Trebonia kvetii gen.nov., sp.nov., a novel acidophilic actinobacterium, and proposal of the new actinobacterial family Treboniaceae fam. nov.</title>
        <authorList>
            <person name="Rapoport D."/>
            <person name="Sagova-Mareckova M."/>
            <person name="Sedlacek I."/>
            <person name="Provaznik J."/>
            <person name="Kralova S."/>
            <person name="Pavlinic D."/>
            <person name="Benes V."/>
            <person name="Kopecky J."/>
        </authorList>
    </citation>
    <scope>NUCLEOTIDE SEQUENCE [LARGE SCALE GENOMIC DNA]</scope>
    <source>
        <strain evidence="4 5">15Tr583</strain>
    </source>
</reference>
<dbReference type="Pfam" id="PF17925">
    <property type="entry name" value="TetR_C_20"/>
    <property type="match status" value="1"/>
</dbReference>
<dbReference type="PROSITE" id="PS50977">
    <property type="entry name" value="HTH_TETR_2"/>
    <property type="match status" value="1"/>
</dbReference>
<accession>A0A6P2C5A8</accession>
<dbReference type="EMBL" id="RPFW01000002">
    <property type="protein sequence ID" value="TVZ05685.1"/>
    <property type="molecule type" value="Genomic_DNA"/>
</dbReference>
<dbReference type="InterPro" id="IPR050109">
    <property type="entry name" value="HTH-type_TetR-like_transc_reg"/>
</dbReference>
<dbReference type="PRINTS" id="PR00455">
    <property type="entry name" value="HTHTETR"/>
</dbReference>
<protein>
    <submittedName>
        <fullName evidence="4">TetR/AcrR family transcriptional regulator</fullName>
    </submittedName>
</protein>
<evidence type="ECO:0000256" key="2">
    <source>
        <dbReference type="PROSITE-ProRule" id="PRU00335"/>
    </source>
</evidence>
<dbReference type="Pfam" id="PF00440">
    <property type="entry name" value="TetR_N"/>
    <property type="match status" value="1"/>
</dbReference>
<dbReference type="InterPro" id="IPR041642">
    <property type="entry name" value="KstR_C"/>
</dbReference>
<evidence type="ECO:0000256" key="1">
    <source>
        <dbReference type="ARBA" id="ARBA00023125"/>
    </source>
</evidence>
<evidence type="ECO:0000313" key="4">
    <source>
        <dbReference type="EMBL" id="TVZ05685.1"/>
    </source>
</evidence>
<gene>
    <name evidence="4" type="ORF">EAS64_14410</name>
</gene>
<dbReference type="Gene3D" id="1.10.357.10">
    <property type="entry name" value="Tetracycline Repressor, domain 2"/>
    <property type="match status" value="1"/>
</dbReference>
<feature type="domain" description="HTH tetR-type" evidence="3">
    <location>
        <begin position="19"/>
        <end position="79"/>
    </location>
</feature>
<dbReference type="PANTHER" id="PTHR30055">
    <property type="entry name" value="HTH-TYPE TRANSCRIPTIONAL REGULATOR RUTR"/>
    <property type="match status" value="1"/>
</dbReference>
<dbReference type="OrthoDB" id="9809994at2"/>
<sequence>MSSVTQENLPAVPETPVQQARYDRVIAAATQILSAGGQEAVQMKDLAQRAGVSLATLYRYFPSKEYLLLAVLLSRYQAAWLLVSAEEPAGDTVRDRVAAHFKREFRAQQRNQRLTAALAAALTGGGRSYSSIIEAVEHTHWQVIRHVAAGGGTLSEQQEKLLLVVRDIASAATRRWLAGTYSAADAEAVIEIGCQLLELPDAVIDEELARVAPDVTYTPAG</sequence>
<comment type="caution">
    <text evidence="4">The sequence shown here is derived from an EMBL/GenBank/DDBJ whole genome shotgun (WGS) entry which is preliminary data.</text>
</comment>
<name>A0A6P2C5A8_9ACTN</name>
<proteinExistence type="predicted"/>
<dbReference type="InterPro" id="IPR001647">
    <property type="entry name" value="HTH_TetR"/>
</dbReference>
<dbReference type="Proteomes" id="UP000460272">
    <property type="component" value="Unassembled WGS sequence"/>
</dbReference>
<dbReference type="SUPFAM" id="SSF46689">
    <property type="entry name" value="Homeodomain-like"/>
    <property type="match status" value="1"/>
</dbReference>
<dbReference type="InterPro" id="IPR009057">
    <property type="entry name" value="Homeodomain-like_sf"/>
</dbReference>
<dbReference type="PANTHER" id="PTHR30055:SF242">
    <property type="entry name" value="HTH-TYPE TRANSCRIPTIONAL REPRESSOR KSTR"/>
    <property type="match status" value="1"/>
</dbReference>
<dbReference type="AlphaFoldDB" id="A0A6P2C5A8"/>